<dbReference type="PROSITE" id="PS00159">
    <property type="entry name" value="ALDOLASE_KDPG_KHG_1"/>
    <property type="match status" value="1"/>
</dbReference>
<evidence type="ECO:0000256" key="7">
    <source>
        <dbReference type="ARBA" id="ARBA00023270"/>
    </source>
</evidence>
<dbReference type="NCBIfam" id="TIGR01182">
    <property type="entry name" value="eda"/>
    <property type="match status" value="1"/>
</dbReference>
<evidence type="ECO:0000256" key="8">
    <source>
        <dbReference type="ARBA" id="ARBA00023277"/>
    </source>
</evidence>
<evidence type="ECO:0000256" key="6">
    <source>
        <dbReference type="ARBA" id="ARBA00023239"/>
    </source>
</evidence>
<gene>
    <name evidence="9" type="ORF">ACFOZ4_11860</name>
</gene>
<proteinExistence type="inferred from homology"/>
<dbReference type="PANTHER" id="PTHR30246">
    <property type="entry name" value="2-KETO-3-DEOXY-6-PHOSPHOGLUCONATE ALDOLASE"/>
    <property type="match status" value="1"/>
</dbReference>
<dbReference type="EMBL" id="JBHSAY010000006">
    <property type="protein sequence ID" value="MFC4131298.1"/>
    <property type="molecule type" value="Genomic_DNA"/>
</dbReference>
<organism evidence="9 10">
    <name type="scientific">Hamadaea flava</name>
    <dbReference type="NCBI Taxonomy" id="1742688"/>
    <lineage>
        <taxon>Bacteria</taxon>
        <taxon>Bacillati</taxon>
        <taxon>Actinomycetota</taxon>
        <taxon>Actinomycetes</taxon>
        <taxon>Micromonosporales</taxon>
        <taxon>Micromonosporaceae</taxon>
        <taxon>Hamadaea</taxon>
    </lineage>
</organism>
<evidence type="ECO:0000256" key="2">
    <source>
        <dbReference type="ARBA" id="ARBA00004736"/>
    </source>
</evidence>
<name>A0ABV8LLY6_9ACTN</name>
<reference evidence="10" key="1">
    <citation type="journal article" date="2019" name="Int. J. Syst. Evol. Microbiol.">
        <title>The Global Catalogue of Microorganisms (GCM) 10K type strain sequencing project: providing services to taxonomists for standard genome sequencing and annotation.</title>
        <authorList>
            <consortium name="The Broad Institute Genomics Platform"/>
            <consortium name="The Broad Institute Genome Sequencing Center for Infectious Disease"/>
            <person name="Wu L."/>
            <person name="Ma J."/>
        </authorList>
    </citation>
    <scope>NUCLEOTIDE SEQUENCE [LARGE SCALE GENOMIC DNA]</scope>
    <source>
        <strain evidence="10">CGMCC 4.7289</strain>
    </source>
</reference>
<protein>
    <recommendedName>
        <fullName evidence="5">2-dehydro-3-deoxy-phosphogluconate aldolase</fullName>
        <ecNumber evidence="5">4.1.2.14</ecNumber>
    </recommendedName>
</protein>
<dbReference type="Gene3D" id="3.20.20.70">
    <property type="entry name" value="Aldolase class I"/>
    <property type="match status" value="1"/>
</dbReference>
<keyword evidence="10" id="KW-1185">Reference proteome</keyword>
<evidence type="ECO:0000313" key="10">
    <source>
        <dbReference type="Proteomes" id="UP001595816"/>
    </source>
</evidence>
<comment type="subunit">
    <text evidence="4">Homotrimer.</text>
</comment>
<accession>A0ABV8LLY6</accession>
<dbReference type="RefSeq" id="WP_253754701.1">
    <property type="nucleotide sequence ID" value="NZ_JAMZDZ010000001.1"/>
</dbReference>
<dbReference type="InterPro" id="IPR000887">
    <property type="entry name" value="Aldlse_KDPG_KHG"/>
</dbReference>
<evidence type="ECO:0000256" key="3">
    <source>
        <dbReference type="ARBA" id="ARBA00006906"/>
    </source>
</evidence>
<dbReference type="InterPro" id="IPR013785">
    <property type="entry name" value="Aldolase_TIM"/>
</dbReference>
<dbReference type="InterPro" id="IPR031338">
    <property type="entry name" value="KDPG/KHG_AS_2"/>
</dbReference>
<dbReference type="Proteomes" id="UP001595816">
    <property type="component" value="Unassembled WGS sequence"/>
</dbReference>
<dbReference type="Pfam" id="PF01081">
    <property type="entry name" value="Aldolase"/>
    <property type="match status" value="1"/>
</dbReference>
<sequence>MNDVQLGGTRIIPVVALPDAGLALDLGQALWAGGIRTIEITLRTPAALAAIATLAEQSDLLVGAGTVLTAEQVELAVEAGAKYILSPGFSSTVVRRCQEVGVPVIPGIATATELQAALEAGVTTVKFFPAEQLGGPAGIRALSGPFGQVKFVPTGGVSLANLAGYLAEPAVLAVGASWLAAPDLLASGDFAEITRRSTAAVEVAAR</sequence>
<dbReference type="PROSITE" id="PS00160">
    <property type="entry name" value="ALDOLASE_KDPG_KHG_2"/>
    <property type="match status" value="1"/>
</dbReference>
<keyword evidence="8" id="KW-0119">Carbohydrate metabolism</keyword>
<dbReference type="InterPro" id="IPR031337">
    <property type="entry name" value="KDPG/KHG_AS_1"/>
</dbReference>
<dbReference type="PANTHER" id="PTHR30246:SF1">
    <property type="entry name" value="2-DEHYDRO-3-DEOXY-6-PHOSPHOGALACTONATE ALDOLASE-RELATED"/>
    <property type="match status" value="1"/>
</dbReference>
<dbReference type="EC" id="4.1.2.14" evidence="5"/>
<keyword evidence="7" id="KW-0704">Schiff base</keyword>
<evidence type="ECO:0000313" key="9">
    <source>
        <dbReference type="EMBL" id="MFC4131298.1"/>
    </source>
</evidence>
<keyword evidence="6" id="KW-0456">Lyase</keyword>
<comment type="similarity">
    <text evidence="3">Belongs to the KHG/KDPG aldolase family.</text>
</comment>
<dbReference type="SUPFAM" id="SSF51569">
    <property type="entry name" value="Aldolase"/>
    <property type="match status" value="1"/>
</dbReference>
<dbReference type="CDD" id="cd00452">
    <property type="entry name" value="KDPG_aldolase"/>
    <property type="match status" value="1"/>
</dbReference>
<comment type="caution">
    <text evidence="9">The sequence shown here is derived from an EMBL/GenBank/DDBJ whole genome shotgun (WGS) entry which is preliminary data.</text>
</comment>
<evidence type="ECO:0000256" key="5">
    <source>
        <dbReference type="ARBA" id="ARBA00013063"/>
    </source>
</evidence>
<evidence type="ECO:0000256" key="1">
    <source>
        <dbReference type="ARBA" id="ARBA00000654"/>
    </source>
</evidence>
<comment type="pathway">
    <text evidence="2">Carbohydrate acid metabolism; 2-dehydro-3-deoxy-D-gluconate degradation; D-glyceraldehyde 3-phosphate and pyruvate from 2-dehydro-3-deoxy-D-gluconate: step 2/2.</text>
</comment>
<evidence type="ECO:0000256" key="4">
    <source>
        <dbReference type="ARBA" id="ARBA00011233"/>
    </source>
</evidence>
<comment type="catalytic activity">
    <reaction evidence="1">
        <text>2-dehydro-3-deoxy-6-phospho-D-gluconate = D-glyceraldehyde 3-phosphate + pyruvate</text>
        <dbReference type="Rhea" id="RHEA:17089"/>
        <dbReference type="ChEBI" id="CHEBI:15361"/>
        <dbReference type="ChEBI" id="CHEBI:57569"/>
        <dbReference type="ChEBI" id="CHEBI:59776"/>
        <dbReference type="EC" id="4.1.2.14"/>
    </reaction>
</comment>